<feature type="transmembrane region" description="Helical" evidence="6">
    <location>
        <begin position="474"/>
        <end position="492"/>
    </location>
</feature>
<sequence>MEEDYIPAELSPISFDDQPMTYKSFRSYRSHVKALCSRNPSLMSLYQFLSEPKAETSCRICAMDFVFGLDRPIIRQHIKKSQLRQEIQEEPKQEKSERREKALQGRILVIEDLSKEIIELLGSVLDIDPLFFALHLHTVRRTSSRYQTPDEATLPSRLLSQDFTNVSYHRAVVSDTAVPYKGRFLRTSKVGRKLVFLRSTQIALAQHGASVIRIKNRKGPWLALIIVDPPIDNNYTTDDADKRPVTLNLRPFLSTYEDFLPPPPFDTDYDSPPPTSPSHQGMYDDMQHYWSLSPPTTFNPTSPTIQSLSYYTLRIVAAEWVKYVAVMQFCLKQYEYNHDALPALSLDKFDQDLRELQSWRRRTMVSQGKIKGVVRFLAARRRSGAGAQHEEDDIELLTSDLEYIHTNIDTVGRRLESMLPVVMSFVQITDARRSFAETANITRLTVLALIFVPLTFVSSLFSMNSSLVELRETLWMYFALAAPLTGGVVLVARPPGWVRRGVREVGRWGKGVLGQGGRWRGGEGKGVLEKGGGGKEERGKKVVGLGMGR</sequence>
<proteinExistence type="predicted"/>
<comment type="caution">
    <text evidence="7">The sequence shown here is derived from an EMBL/GenBank/DDBJ whole genome shotgun (WGS) entry which is preliminary data.</text>
</comment>
<evidence type="ECO:0000256" key="5">
    <source>
        <dbReference type="SAM" id="MobiDB-lite"/>
    </source>
</evidence>
<feature type="transmembrane region" description="Helical" evidence="6">
    <location>
        <begin position="441"/>
        <end position="462"/>
    </location>
</feature>
<dbReference type="OrthoDB" id="3231000at2759"/>
<organism evidence="7 8">
    <name type="scientific">Polyplosphaeria fusca</name>
    <dbReference type="NCBI Taxonomy" id="682080"/>
    <lineage>
        <taxon>Eukaryota</taxon>
        <taxon>Fungi</taxon>
        <taxon>Dikarya</taxon>
        <taxon>Ascomycota</taxon>
        <taxon>Pezizomycotina</taxon>
        <taxon>Dothideomycetes</taxon>
        <taxon>Pleosporomycetidae</taxon>
        <taxon>Pleosporales</taxon>
        <taxon>Tetraplosphaeriaceae</taxon>
        <taxon>Polyplosphaeria</taxon>
    </lineage>
</organism>
<gene>
    <name evidence="7" type="ORF">EJ04DRAFT_578802</name>
</gene>
<reference evidence="7" key="1">
    <citation type="journal article" date="2020" name="Stud. Mycol.">
        <title>101 Dothideomycetes genomes: a test case for predicting lifestyles and emergence of pathogens.</title>
        <authorList>
            <person name="Haridas S."/>
            <person name="Albert R."/>
            <person name="Binder M."/>
            <person name="Bloem J."/>
            <person name="Labutti K."/>
            <person name="Salamov A."/>
            <person name="Andreopoulos B."/>
            <person name="Baker S."/>
            <person name="Barry K."/>
            <person name="Bills G."/>
            <person name="Bluhm B."/>
            <person name="Cannon C."/>
            <person name="Castanera R."/>
            <person name="Culley D."/>
            <person name="Daum C."/>
            <person name="Ezra D."/>
            <person name="Gonzalez J."/>
            <person name="Henrissat B."/>
            <person name="Kuo A."/>
            <person name="Liang C."/>
            <person name="Lipzen A."/>
            <person name="Lutzoni F."/>
            <person name="Magnuson J."/>
            <person name="Mondo S."/>
            <person name="Nolan M."/>
            <person name="Ohm R."/>
            <person name="Pangilinan J."/>
            <person name="Park H.-J."/>
            <person name="Ramirez L."/>
            <person name="Alfaro M."/>
            <person name="Sun H."/>
            <person name="Tritt A."/>
            <person name="Yoshinaga Y."/>
            <person name="Zwiers L.-H."/>
            <person name="Turgeon B."/>
            <person name="Goodwin S."/>
            <person name="Spatafora J."/>
            <person name="Crous P."/>
            <person name="Grigoriev I."/>
        </authorList>
    </citation>
    <scope>NUCLEOTIDE SEQUENCE</scope>
    <source>
        <strain evidence="7">CBS 125425</strain>
    </source>
</reference>
<dbReference type="InterPro" id="IPR045863">
    <property type="entry name" value="CorA_TM1_TM2"/>
</dbReference>
<dbReference type="SUPFAM" id="SSF144083">
    <property type="entry name" value="Magnesium transport protein CorA, transmembrane region"/>
    <property type="match status" value="1"/>
</dbReference>
<evidence type="ECO:0000313" key="7">
    <source>
        <dbReference type="EMBL" id="KAF2731814.1"/>
    </source>
</evidence>
<name>A0A9P4QSE3_9PLEO</name>
<accession>A0A9P4QSE3</accession>
<dbReference type="GO" id="GO:0046873">
    <property type="term" value="F:metal ion transmembrane transporter activity"/>
    <property type="evidence" value="ECO:0007669"/>
    <property type="project" value="InterPro"/>
</dbReference>
<feature type="region of interest" description="Disordered" evidence="5">
    <location>
        <begin position="520"/>
        <end position="549"/>
    </location>
</feature>
<evidence type="ECO:0000256" key="3">
    <source>
        <dbReference type="ARBA" id="ARBA00022989"/>
    </source>
</evidence>
<dbReference type="InterPro" id="IPR002523">
    <property type="entry name" value="MgTranspt_CorA/ZnTranspt_ZntB"/>
</dbReference>
<dbReference type="Pfam" id="PF01544">
    <property type="entry name" value="CorA"/>
    <property type="match status" value="1"/>
</dbReference>
<dbReference type="AlphaFoldDB" id="A0A9P4QSE3"/>
<feature type="compositionally biased region" description="Basic and acidic residues" evidence="5">
    <location>
        <begin position="520"/>
        <end position="540"/>
    </location>
</feature>
<dbReference type="GO" id="GO:0016020">
    <property type="term" value="C:membrane"/>
    <property type="evidence" value="ECO:0007669"/>
    <property type="project" value="UniProtKB-SubCell"/>
</dbReference>
<evidence type="ECO:0000256" key="6">
    <source>
        <dbReference type="SAM" id="Phobius"/>
    </source>
</evidence>
<evidence type="ECO:0000256" key="4">
    <source>
        <dbReference type="ARBA" id="ARBA00023136"/>
    </source>
</evidence>
<dbReference type="Gene3D" id="1.20.58.340">
    <property type="entry name" value="Magnesium transport protein CorA, transmembrane region"/>
    <property type="match status" value="1"/>
</dbReference>
<keyword evidence="3 6" id="KW-1133">Transmembrane helix</keyword>
<protein>
    <submittedName>
        <fullName evidence="7">Uncharacterized protein</fullName>
    </submittedName>
</protein>
<comment type="subcellular location">
    <subcellularLocation>
        <location evidence="1">Membrane</location>
        <topology evidence="1">Multi-pass membrane protein</topology>
    </subcellularLocation>
</comment>
<dbReference type="EMBL" id="ML996188">
    <property type="protein sequence ID" value="KAF2731814.1"/>
    <property type="molecule type" value="Genomic_DNA"/>
</dbReference>
<evidence type="ECO:0000256" key="2">
    <source>
        <dbReference type="ARBA" id="ARBA00022692"/>
    </source>
</evidence>
<keyword evidence="2 6" id="KW-0812">Transmembrane</keyword>
<keyword evidence="4 6" id="KW-0472">Membrane</keyword>
<keyword evidence="8" id="KW-1185">Reference proteome</keyword>
<evidence type="ECO:0000256" key="1">
    <source>
        <dbReference type="ARBA" id="ARBA00004141"/>
    </source>
</evidence>
<evidence type="ECO:0000313" key="8">
    <source>
        <dbReference type="Proteomes" id="UP000799444"/>
    </source>
</evidence>
<dbReference type="Proteomes" id="UP000799444">
    <property type="component" value="Unassembled WGS sequence"/>
</dbReference>